<dbReference type="Gene3D" id="3.30.450.80">
    <property type="entry name" value="Transcription factor LuxR-like, autoinducer-binding domain"/>
    <property type="match status" value="1"/>
</dbReference>
<dbReference type="SUPFAM" id="SSF75516">
    <property type="entry name" value="Pheromone-binding domain of LuxR-like quorum-sensing transcription factors"/>
    <property type="match status" value="1"/>
</dbReference>
<protein>
    <submittedName>
        <fullName evidence="5">Regulatory protein LuxR</fullName>
    </submittedName>
</protein>
<dbReference type="Proteomes" id="UP000002572">
    <property type="component" value="Chromosome"/>
</dbReference>
<dbReference type="FunCoup" id="E6W1G5">
    <property type="interactions" value="113"/>
</dbReference>
<accession>E6W1G5</accession>
<dbReference type="AlphaFoldDB" id="E6W1G5"/>
<proteinExistence type="predicted"/>
<gene>
    <name evidence="5" type="ordered locus">Selin_0676</name>
</gene>
<feature type="domain" description="HTH luxR-type" evidence="4">
    <location>
        <begin position="175"/>
        <end position="240"/>
    </location>
</feature>
<evidence type="ECO:0000259" key="4">
    <source>
        <dbReference type="PROSITE" id="PS50043"/>
    </source>
</evidence>
<dbReference type="KEGG" id="din:Selin_0676"/>
<dbReference type="InParanoid" id="E6W1G5"/>
<dbReference type="InterPro" id="IPR005143">
    <property type="entry name" value="TF_LuxR_autoind-bd_dom"/>
</dbReference>
<evidence type="ECO:0000313" key="5">
    <source>
        <dbReference type="EMBL" id="ADU65421.1"/>
    </source>
</evidence>
<dbReference type="CDD" id="cd06170">
    <property type="entry name" value="LuxR_C_like"/>
    <property type="match status" value="1"/>
</dbReference>
<evidence type="ECO:0000256" key="2">
    <source>
        <dbReference type="ARBA" id="ARBA00023125"/>
    </source>
</evidence>
<dbReference type="HOGENOM" id="CLU_072786_3_1_0"/>
<dbReference type="GO" id="GO:0003677">
    <property type="term" value="F:DNA binding"/>
    <property type="evidence" value="ECO:0007669"/>
    <property type="project" value="UniProtKB-KW"/>
</dbReference>
<dbReference type="InterPro" id="IPR036388">
    <property type="entry name" value="WH-like_DNA-bd_sf"/>
</dbReference>
<dbReference type="PROSITE" id="PS50043">
    <property type="entry name" value="HTH_LUXR_2"/>
    <property type="match status" value="1"/>
</dbReference>
<dbReference type="PROSITE" id="PS00622">
    <property type="entry name" value="HTH_LUXR_1"/>
    <property type="match status" value="1"/>
</dbReference>
<dbReference type="Gene3D" id="1.10.10.10">
    <property type="entry name" value="Winged helix-like DNA-binding domain superfamily/Winged helix DNA-binding domain"/>
    <property type="match status" value="1"/>
</dbReference>
<dbReference type="eggNOG" id="COG2197">
    <property type="taxonomic scope" value="Bacteria"/>
</dbReference>
<keyword evidence="1" id="KW-0805">Transcription regulation</keyword>
<dbReference type="PRINTS" id="PR00038">
    <property type="entry name" value="HTHLUXR"/>
</dbReference>
<dbReference type="PANTHER" id="PTHR44688">
    <property type="entry name" value="DNA-BINDING TRANSCRIPTIONAL ACTIVATOR DEVR_DOSR"/>
    <property type="match status" value="1"/>
</dbReference>
<dbReference type="SMART" id="SM00421">
    <property type="entry name" value="HTH_LUXR"/>
    <property type="match status" value="1"/>
</dbReference>
<name>E6W1G5_DESIS</name>
<evidence type="ECO:0000313" key="6">
    <source>
        <dbReference type="Proteomes" id="UP000002572"/>
    </source>
</evidence>
<organism evidence="5 6">
    <name type="scientific">Desulfurispirillum indicum (strain ATCC BAA-1389 / DSM 22839 / S5)</name>
    <dbReference type="NCBI Taxonomy" id="653733"/>
    <lineage>
        <taxon>Bacteria</taxon>
        <taxon>Pseudomonadati</taxon>
        <taxon>Chrysiogenota</taxon>
        <taxon>Chrysiogenia</taxon>
        <taxon>Chrysiogenales</taxon>
        <taxon>Chrysiogenaceae</taxon>
        <taxon>Desulfurispirillum</taxon>
    </lineage>
</organism>
<keyword evidence="3" id="KW-0804">Transcription</keyword>
<evidence type="ECO:0000256" key="3">
    <source>
        <dbReference type="ARBA" id="ARBA00023163"/>
    </source>
</evidence>
<dbReference type="PANTHER" id="PTHR44688:SF16">
    <property type="entry name" value="DNA-BINDING TRANSCRIPTIONAL ACTIVATOR DEVR_DOSR"/>
    <property type="match status" value="1"/>
</dbReference>
<dbReference type="InterPro" id="IPR016032">
    <property type="entry name" value="Sig_transdc_resp-reg_C-effctor"/>
</dbReference>
<dbReference type="InterPro" id="IPR000792">
    <property type="entry name" value="Tscrpt_reg_LuxR_C"/>
</dbReference>
<dbReference type="InterPro" id="IPR036693">
    <property type="entry name" value="TF_LuxR_autoind-bd_dom_sf"/>
</dbReference>
<dbReference type="RefSeq" id="WP_013505309.1">
    <property type="nucleotide sequence ID" value="NC_014836.1"/>
</dbReference>
<keyword evidence="6" id="KW-1185">Reference proteome</keyword>
<sequence>MSLRELSRSDLLLACTAIQQALNIEDQDSMHSLLSTLGNCLDFTCAIICLVEFQEEQPLFQTLVQHQCPEPWLETYVVRKLWRTDPVFQQVRRSPEPLRWSQTQNRHSPNPALLEASRHGLTDGISIGYGAGNRTLISLAGSRQQIHAISSLACRVLPLLAPLIHSASVRIAHRQDIPDTNLSERERELLFWTAEGKSTEEISMILAISRDTVKYHLKRIYQKLDAVNRHHAIAKALRAGLIQ</sequence>
<reference evidence="5 6" key="1">
    <citation type="submission" date="2010-12" db="EMBL/GenBank/DDBJ databases">
        <title>Complete sequence of Desulfurispirillum indicum S5.</title>
        <authorList>
            <consortium name="US DOE Joint Genome Institute"/>
            <person name="Lucas S."/>
            <person name="Copeland A."/>
            <person name="Lapidus A."/>
            <person name="Cheng J.-F."/>
            <person name="Goodwin L."/>
            <person name="Pitluck S."/>
            <person name="Chertkov O."/>
            <person name="Held B."/>
            <person name="Detter J.C."/>
            <person name="Han C."/>
            <person name="Tapia R."/>
            <person name="Land M."/>
            <person name="Hauser L."/>
            <person name="Kyrpides N."/>
            <person name="Ivanova N."/>
            <person name="Mikhailova N."/>
            <person name="Haggblom M."/>
            <person name="Rauschenbach I."/>
            <person name="Bini E."/>
            <person name="Woyke T."/>
        </authorList>
    </citation>
    <scope>NUCLEOTIDE SEQUENCE [LARGE SCALE GENOMIC DNA]</scope>
    <source>
        <strain evidence="6">ATCC BAA-1389 / DSM 22839 / S5</strain>
    </source>
</reference>
<keyword evidence="2" id="KW-0238">DNA-binding</keyword>
<evidence type="ECO:0000256" key="1">
    <source>
        <dbReference type="ARBA" id="ARBA00023015"/>
    </source>
</evidence>
<dbReference type="STRING" id="653733.Selin_0676"/>
<dbReference type="EMBL" id="CP002432">
    <property type="protein sequence ID" value="ADU65421.1"/>
    <property type="molecule type" value="Genomic_DNA"/>
</dbReference>
<dbReference type="Pfam" id="PF00196">
    <property type="entry name" value="GerE"/>
    <property type="match status" value="1"/>
</dbReference>
<dbReference type="GO" id="GO:0006355">
    <property type="term" value="P:regulation of DNA-templated transcription"/>
    <property type="evidence" value="ECO:0007669"/>
    <property type="project" value="InterPro"/>
</dbReference>
<dbReference type="SUPFAM" id="SSF46894">
    <property type="entry name" value="C-terminal effector domain of the bipartite response regulators"/>
    <property type="match status" value="1"/>
</dbReference>
<dbReference type="OrthoDB" id="9774661at2"/>
<dbReference type="Pfam" id="PF03472">
    <property type="entry name" value="Autoind_bind"/>
    <property type="match status" value="1"/>
</dbReference>